<dbReference type="VEuPathDB" id="CryptoDB:Cvel_5754"/>
<accession>A0A0K6S8F8</accession>
<feature type="region of interest" description="Disordered" evidence="1">
    <location>
        <begin position="167"/>
        <end position="252"/>
    </location>
</feature>
<feature type="compositionally biased region" description="Acidic residues" evidence="1">
    <location>
        <begin position="240"/>
        <end position="252"/>
    </location>
</feature>
<feature type="compositionally biased region" description="Basic residues" evidence="1">
    <location>
        <begin position="214"/>
        <end position="225"/>
    </location>
</feature>
<feature type="compositionally biased region" description="Basic and acidic residues" evidence="1">
    <location>
        <begin position="226"/>
        <end position="239"/>
    </location>
</feature>
<evidence type="ECO:0000256" key="1">
    <source>
        <dbReference type="SAM" id="MobiDB-lite"/>
    </source>
</evidence>
<sequence length="252" mass="29434">MAKDQSEFHDMFEVTDIDISAIAAEQGIGPGVNATQKKSSSIPVPPGGAKTTFGELFGKLHKGWNPEVAFANEEITQEELDEFHKESEEDFQQSEDEFDFEADVEKVEDFLNEPLREMVDKIEKKEGAEPASDEEVDRYWVGDFTRALGKMRKYRALQDRRKRLADEKKKINWQKKRTRRHNDDTPKWRYDVWDKKGPRPKSRNYGARLVKALAGRRRVREKKRKEKAEKREAQKKGTDSFEDDDDDDDDFD</sequence>
<dbReference type="EMBL" id="CDMZ01001920">
    <property type="protein sequence ID" value="CUC09880.1"/>
    <property type="molecule type" value="Genomic_DNA"/>
</dbReference>
<name>A0A0K6S8F8_9ALVE</name>
<evidence type="ECO:0000313" key="2">
    <source>
        <dbReference type="EMBL" id="CUC09880.1"/>
    </source>
</evidence>
<organism evidence="2">
    <name type="scientific">Chromera velia CCMP2878</name>
    <dbReference type="NCBI Taxonomy" id="1169474"/>
    <lineage>
        <taxon>Eukaryota</taxon>
        <taxon>Sar</taxon>
        <taxon>Alveolata</taxon>
        <taxon>Colpodellida</taxon>
        <taxon>Chromeraceae</taxon>
        <taxon>Chromera</taxon>
    </lineage>
</organism>
<gene>
    <name evidence="2" type="ORF">Cvel_5754.t2</name>
</gene>
<proteinExistence type="predicted"/>
<feature type="compositionally biased region" description="Basic residues" evidence="1">
    <location>
        <begin position="171"/>
        <end position="180"/>
    </location>
</feature>
<dbReference type="AlphaFoldDB" id="A0A0K6S8F8"/>
<reference evidence="2" key="1">
    <citation type="submission" date="2014-11" db="EMBL/GenBank/DDBJ databases">
        <title>Molecular phylogeny of cliff fern family Woodsiaceae with morphological implications.</title>
        <authorList>
            <person name="Shao Y.-Z."/>
            <person name="Wei R."/>
            <person name="Zhang X.-C."/>
        </authorList>
    </citation>
    <scope>NUCLEOTIDE SEQUENCE</scope>
</reference>
<feature type="compositionally biased region" description="Basic and acidic residues" evidence="1">
    <location>
        <begin position="181"/>
        <end position="197"/>
    </location>
</feature>
<protein>
    <submittedName>
        <fullName evidence="2">Uncharacterized protein</fullName>
    </submittedName>
</protein>